<dbReference type="RefSeq" id="WP_142903530.1">
    <property type="nucleotide sequence ID" value="NZ_ML660090.1"/>
</dbReference>
<evidence type="ECO:0000256" key="6">
    <source>
        <dbReference type="ARBA" id="ARBA00022519"/>
    </source>
</evidence>
<evidence type="ECO:0000256" key="4">
    <source>
        <dbReference type="ARBA" id="ARBA00022448"/>
    </source>
</evidence>
<dbReference type="FunFam" id="1.20.81.30:FF:000001">
    <property type="entry name" value="Type II secretion system protein F"/>
    <property type="match status" value="2"/>
</dbReference>
<keyword evidence="6" id="KW-0997">Cell inner membrane</keyword>
<keyword evidence="9" id="KW-0106">Calcium</keyword>
<dbReference type="PANTHER" id="PTHR30012">
    <property type="entry name" value="GENERAL SECRETION PATHWAY PROTEIN"/>
    <property type="match status" value="1"/>
</dbReference>
<comment type="function">
    <text evidence="1">Component of the type II secretion system inner membrane complex required for the energy-dependent secretion of extracellular factors such as proteases and toxins from the periplasm.</text>
</comment>
<dbReference type="OrthoDB" id="9805682at2"/>
<evidence type="ECO:0000256" key="14">
    <source>
        <dbReference type="RuleBase" id="RU003923"/>
    </source>
</evidence>
<keyword evidence="4 14" id="KW-0813">Transport</keyword>
<proteinExistence type="inferred from homology"/>
<comment type="subcellular location">
    <subcellularLocation>
        <location evidence="2 14">Cell inner membrane</location>
        <topology evidence="2 14">Multi-pass membrane protein</topology>
    </subcellularLocation>
</comment>
<keyword evidence="5" id="KW-1003">Cell membrane</keyword>
<keyword evidence="18" id="KW-1185">Reference proteome</keyword>
<gene>
    <name evidence="17" type="primary">gspF</name>
    <name evidence="17" type="ORF">FKG94_07190</name>
</gene>
<name>A0A545TZ77_9GAMM</name>
<keyword evidence="10" id="KW-0653">Protein transport</keyword>
<dbReference type="InterPro" id="IPR003004">
    <property type="entry name" value="GspF/PilC"/>
</dbReference>
<dbReference type="PRINTS" id="PR00812">
    <property type="entry name" value="BCTERIALGSPF"/>
</dbReference>
<evidence type="ECO:0000256" key="13">
    <source>
        <dbReference type="ARBA" id="ARBA00030750"/>
    </source>
</evidence>
<evidence type="ECO:0000256" key="11">
    <source>
        <dbReference type="ARBA" id="ARBA00022989"/>
    </source>
</evidence>
<protein>
    <recommendedName>
        <fullName evidence="13">General secretion pathway protein F</fullName>
    </recommendedName>
</protein>
<evidence type="ECO:0000313" key="18">
    <source>
        <dbReference type="Proteomes" id="UP000319732"/>
    </source>
</evidence>
<evidence type="ECO:0000259" key="16">
    <source>
        <dbReference type="Pfam" id="PF00482"/>
    </source>
</evidence>
<dbReference type="Pfam" id="PF00482">
    <property type="entry name" value="T2SSF"/>
    <property type="match status" value="2"/>
</dbReference>
<sequence length="408" mass="43757">MGAFSYQALDASGKLVKGVIEGDSERQVRGQLRSKALKPIQVEAAAAKKAGGGAPSFSFSGWNRRLSPKDVTLITRQLASLVQSGLPLDEVLQTAAKQSRKPGVKEVVLQVRARVLEGHSLAQALGENPRAFDDMYRSMVRAGESAGFLGPVLERLADYAENSQHTRQRMKMAMIYPMVLMGVAISVIAALMAFVVPKLTGLFRNSNAELPGLTQALIAASDFIINYGLYCVVGLVALGYGVAVLLRDPARRLVWHRIQLKLPLFGELVLQADSARFSATLSILLSSGVPLLEGLRIAGQVMSNTALREASKSVAAAVQEGTSLHRALDQAGIFPPLLVQMAASGEANGTLDKQLEHSANNQERELEMMLGTAMGLLEPLTVVFMGGMVTLIVMAILQPIFELNKLVG</sequence>
<dbReference type="InterPro" id="IPR011850">
    <property type="entry name" value="T2SS_GspF"/>
</dbReference>
<organism evidence="17 18">
    <name type="scientific">Exilibacterium tricleocarpae</name>
    <dbReference type="NCBI Taxonomy" id="2591008"/>
    <lineage>
        <taxon>Bacteria</taxon>
        <taxon>Pseudomonadati</taxon>
        <taxon>Pseudomonadota</taxon>
        <taxon>Gammaproteobacteria</taxon>
        <taxon>Cellvibrionales</taxon>
        <taxon>Cellvibrionaceae</taxon>
        <taxon>Exilibacterium</taxon>
    </lineage>
</organism>
<dbReference type="InterPro" id="IPR001992">
    <property type="entry name" value="T2SS_GspF/T4SS_PilC_CS"/>
</dbReference>
<comment type="caution">
    <text evidence="17">The sequence shown here is derived from an EMBL/GenBank/DDBJ whole genome shotgun (WGS) entry which is preliminary data.</text>
</comment>
<dbReference type="Proteomes" id="UP000319732">
    <property type="component" value="Unassembled WGS sequence"/>
</dbReference>
<dbReference type="GO" id="GO:0046872">
    <property type="term" value="F:metal ion binding"/>
    <property type="evidence" value="ECO:0007669"/>
    <property type="project" value="UniProtKB-KW"/>
</dbReference>
<feature type="domain" description="Type II secretion system protein GspF" evidence="16">
    <location>
        <begin position="75"/>
        <end position="197"/>
    </location>
</feature>
<dbReference type="GO" id="GO:0005886">
    <property type="term" value="C:plasma membrane"/>
    <property type="evidence" value="ECO:0007669"/>
    <property type="project" value="UniProtKB-SubCell"/>
</dbReference>
<evidence type="ECO:0000256" key="2">
    <source>
        <dbReference type="ARBA" id="ARBA00004429"/>
    </source>
</evidence>
<evidence type="ECO:0000256" key="10">
    <source>
        <dbReference type="ARBA" id="ARBA00022927"/>
    </source>
</evidence>
<dbReference type="Gene3D" id="1.20.81.30">
    <property type="entry name" value="Type II secretion system (T2SS), domain F"/>
    <property type="match status" value="2"/>
</dbReference>
<comment type="similarity">
    <text evidence="3 14">Belongs to the GSP F family.</text>
</comment>
<feature type="transmembrane region" description="Helical" evidence="15">
    <location>
        <begin position="173"/>
        <end position="196"/>
    </location>
</feature>
<evidence type="ECO:0000256" key="15">
    <source>
        <dbReference type="SAM" id="Phobius"/>
    </source>
</evidence>
<dbReference type="NCBIfam" id="TIGR02120">
    <property type="entry name" value="GspF"/>
    <property type="match status" value="1"/>
</dbReference>
<evidence type="ECO:0000313" key="17">
    <source>
        <dbReference type="EMBL" id="TQV82514.1"/>
    </source>
</evidence>
<evidence type="ECO:0000256" key="1">
    <source>
        <dbReference type="ARBA" id="ARBA00002684"/>
    </source>
</evidence>
<keyword evidence="8" id="KW-0479">Metal-binding</keyword>
<keyword evidence="11 15" id="KW-1133">Transmembrane helix</keyword>
<dbReference type="InterPro" id="IPR018076">
    <property type="entry name" value="T2SS_GspF_dom"/>
</dbReference>
<evidence type="ECO:0000256" key="9">
    <source>
        <dbReference type="ARBA" id="ARBA00022837"/>
    </source>
</evidence>
<dbReference type="InterPro" id="IPR042094">
    <property type="entry name" value="T2SS_GspF_sf"/>
</dbReference>
<evidence type="ECO:0000256" key="12">
    <source>
        <dbReference type="ARBA" id="ARBA00023136"/>
    </source>
</evidence>
<dbReference type="AlphaFoldDB" id="A0A545TZ77"/>
<dbReference type="PANTHER" id="PTHR30012:SF0">
    <property type="entry name" value="TYPE II SECRETION SYSTEM PROTEIN F-RELATED"/>
    <property type="match status" value="1"/>
</dbReference>
<evidence type="ECO:0000256" key="5">
    <source>
        <dbReference type="ARBA" id="ARBA00022475"/>
    </source>
</evidence>
<keyword evidence="12 15" id="KW-0472">Membrane</keyword>
<evidence type="ECO:0000256" key="3">
    <source>
        <dbReference type="ARBA" id="ARBA00005745"/>
    </source>
</evidence>
<feature type="transmembrane region" description="Helical" evidence="15">
    <location>
        <begin position="376"/>
        <end position="401"/>
    </location>
</feature>
<dbReference type="EMBL" id="VHSG01000007">
    <property type="protein sequence ID" value="TQV82514.1"/>
    <property type="molecule type" value="Genomic_DNA"/>
</dbReference>
<evidence type="ECO:0000256" key="8">
    <source>
        <dbReference type="ARBA" id="ARBA00022723"/>
    </source>
</evidence>
<dbReference type="GO" id="GO:0015628">
    <property type="term" value="P:protein secretion by the type II secretion system"/>
    <property type="evidence" value="ECO:0007669"/>
    <property type="project" value="InterPro"/>
</dbReference>
<feature type="transmembrane region" description="Helical" evidence="15">
    <location>
        <begin position="227"/>
        <end position="246"/>
    </location>
</feature>
<accession>A0A545TZ77</accession>
<reference evidence="17 18" key="1">
    <citation type="submission" date="2019-06" db="EMBL/GenBank/DDBJ databases">
        <title>Whole genome sequence for Cellvibrionaceae sp. R142.</title>
        <authorList>
            <person name="Wang G."/>
        </authorList>
    </citation>
    <scope>NUCLEOTIDE SEQUENCE [LARGE SCALE GENOMIC DNA]</scope>
    <source>
        <strain evidence="17 18">R142</strain>
    </source>
</reference>
<dbReference type="GO" id="GO:0015627">
    <property type="term" value="C:type II protein secretion system complex"/>
    <property type="evidence" value="ECO:0007669"/>
    <property type="project" value="InterPro"/>
</dbReference>
<dbReference type="PROSITE" id="PS00874">
    <property type="entry name" value="T2SP_F"/>
    <property type="match status" value="1"/>
</dbReference>
<feature type="domain" description="Type II secretion system protein GspF" evidence="16">
    <location>
        <begin position="277"/>
        <end position="399"/>
    </location>
</feature>
<keyword evidence="7 14" id="KW-0812">Transmembrane</keyword>
<evidence type="ECO:0000256" key="7">
    <source>
        <dbReference type="ARBA" id="ARBA00022692"/>
    </source>
</evidence>